<dbReference type="AlphaFoldDB" id="A0A484ZJ94"/>
<accession>A0A484ZJ94</accession>
<dbReference type="Proteomes" id="UP000373449">
    <property type="component" value="Unassembled WGS sequence"/>
</dbReference>
<evidence type="ECO:0000313" key="1">
    <source>
        <dbReference type="EMBL" id="VFS47781.1"/>
    </source>
</evidence>
<reference evidence="1 2" key="1">
    <citation type="submission" date="2019-03" db="EMBL/GenBank/DDBJ databases">
        <authorList>
            <consortium name="Pathogen Informatics"/>
        </authorList>
    </citation>
    <scope>NUCLEOTIDE SEQUENCE [LARGE SCALE GENOMIC DNA]</scope>
    <source>
        <strain evidence="1 2">NCTC12282</strain>
    </source>
</reference>
<gene>
    <name evidence="1" type="ORF">NCTC12282_02720</name>
</gene>
<sequence>MDTKLYRQRVNGGGGSMNILIMKKGEYSAPALGYCAGMYQPLGSMPKRSNSLRQAVLTHELKGSSPITELICSSNHRQTVLFALCY</sequence>
<organism evidence="1 2">
    <name type="scientific">Budvicia aquatica</name>
    <dbReference type="NCBI Taxonomy" id="82979"/>
    <lineage>
        <taxon>Bacteria</taxon>
        <taxon>Pseudomonadati</taxon>
        <taxon>Pseudomonadota</taxon>
        <taxon>Gammaproteobacteria</taxon>
        <taxon>Enterobacterales</taxon>
        <taxon>Budviciaceae</taxon>
        <taxon>Budvicia</taxon>
    </lineage>
</organism>
<protein>
    <submittedName>
        <fullName evidence="1">Uncharacterized protein</fullName>
    </submittedName>
</protein>
<name>A0A484ZJ94_9GAMM</name>
<evidence type="ECO:0000313" key="2">
    <source>
        <dbReference type="Proteomes" id="UP000373449"/>
    </source>
</evidence>
<proteinExistence type="predicted"/>
<dbReference type="EMBL" id="CAADJA010000002">
    <property type="protein sequence ID" value="VFS47781.1"/>
    <property type="molecule type" value="Genomic_DNA"/>
</dbReference>